<dbReference type="Proteomes" id="UP000323274">
    <property type="component" value="Unassembled WGS sequence"/>
</dbReference>
<keyword evidence="1" id="KW-0812">Transmembrane</keyword>
<sequence length="282" mass="30633">MKIRYILLTSLVTILVVGGGLVYIGHDKSGKSVTGTTTPKKSHAISSTQNVRDSSSKVDTITASGTDYQISIANGLGGAFAKPVSITKIINEKTALDIIASIPNLNNFRLKTIVANNDMWVAKINVQGNEYAIFLSHYTGTRGLISLTDSDNKKNQYVFKIPETLYAPYRSADKESQDAFSQSIAATAKSDNELTENEAVKLANKYVNDSASTNINRFKFKAKNGDSYNLMTDIKKGSNGSPDVATYATVQLTDNNNVHITAGVWTSTMSSHAPFYDKIVPR</sequence>
<reference evidence="2 3" key="1">
    <citation type="submission" date="2019-04" db="EMBL/GenBank/DDBJ databases">
        <title>A pseudo-fructophilic Leuconostoc citreum strain F192-5 isolated from peel of satsuma mandarin: the first report for isolation and characterization of strain-dependent fructophilic-like characteristics.</title>
        <authorList>
            <person name="Maeno S."/>
            <person name="Tanizawa Y."/>
            <person name="Kajikawa A."/>
            <person name="Kanesaki Y."/>
            <person name="Kubota E."/>
            <person name="Arita M."/>
            <person name="Leon D."/>
            <person name="Endo A."/>
        </authorList>
    </citation>
    <scope>NUCLEOTIDE SEQUENCE [LARGE SCALE GENOMIC DNA]</scope>
    <source>
        <strain evidence="2 3">F192-5</strain>
    </source>
</reference>
<comment type="caution">
    <text evidence="2">The sequence shown here is derived from an EMBL/GenBank/DDBJ whole genome shotgun (WGS) entry which is preliminary data.</text>
</comment>
<proteinExistence type="predicted"/>
<gene>
    <name evidence="2" type="ORF">LCIT_09810</name>
</gene>
<dbReference type="RefSeq" id="WP_040176837.1">
    <property type="nucleotide sequence ID" value="NZ_BJJW01000006.1"/>
</dbReference>
<organism evidence="2 3">
    <name type="scientific">Leuconostoc citreum</name>
    <dbReference type="NCBI Taxonomy" id="33964"/>
    <lineage>
        <taxon>Bacteria</taxon>
        <taxon>Bacillati</taxon>
        <taxon>Bacillota</taxon>
        <taxon>Bacilli</taxon>
        <taxon>Lactobacillales</taxon>
        <taxon>Lactobacillaceae</taxon>
        <taxon>Leuconostoc</taxon>
    </lineage>
</organism>
<name>A0A5A5U045_LEUCI</name>
<dbReference type="AlphaFoldDB" id="A0A5A5U045"/>
<feature type="transmembrane region" description="Helical" evidence="1">
    <location>
        <begin position="5"/>
        <end position="24"/>
    </location>
</feature>
<dbReference type="EMBL" id="BJJW01000006">
    <property type="protein sequence ID" value="GDZ83739.1"/>
    <property type="molecule type" value="Genomic_DNA"/>
</dbReference>
<evidence type="ECO:0000256" key="1">
    <source>
        <dbReference type="SAM" id="Phobius"/>
    </source>
</evidence>
<evidence type="ECO:0000313" key="2">
    <source>
        <dbReference type="EMBL" id="GDZ83739.1"/>
    </source>
</evidence>
<keyword evidence="1" id="KW-0472">Membrane</keyword>
<protein>
    <submittedName>
        <fullName evidence="2">Uncharacterized protein</fullName>
    </submittedName>
</protein>
<keyword evidence="1" id="KW-1133">Transmembrane helix</keyword>
<accession>A0A5A5U045</accession>
<evidence type="ECO:0000313" key="3">
    <source>
        <dbReference type="Proteomes" id="UP000323274"/>
    </source>
</evidence>